<reference evidence="1" key="1">
    <citation type="journal article" date="2021" name="Mol. Ecol. Resour.">
        <title>Apolygus lucorum genome provides insights into omnivorousness and mesophyll feeding.</title>
        <authorList>
            <person name="Liu Y."/>
            <person name="Liu H."/>
            <person name="Wang H."/>
            <person name="Huang T."/>
            <person name="Liu B."/>
            <person name="Yang B."/>
            <person name="Yin L."/>
            <person name="Li B."/>
            <person name="Zhang Y."/>
            <person name="Zhang S."/>
            <person name="Jiang F."/>
            <person name="Zhang X."/>
            <person name="Ren Y."/>
            <person name="Wang B."/>
            <person name="Wang S."/>
            <person name="Lu Y."/>
            <person name="Wu K."/>
            <person name="Fan W."/>
            <person name="Wang G."/>
        </authorList>
    </citation>
    <scope>NUCLEOTIDE SEQUENCE</scope>
    <source>
        <strain evidence="1">12Hb</strain>
    </source>
</reference>
<evidence type="ECO:0000313" key="2">
    <source>
        <dbReference type="Proteomes" id="UP000466442"/>
    </source>
</evidence>
<dbReference type="EMBL" id="WIXP02000013">
    <property type="protein sequence ID" value="KAF6200530.1"/>
    <property type="molecule type" value="Genomic_DNA"/>
</dbReference>
<dbReference type="AlphaFoldDB" id="A0A8S9WUC5"/>
<organism evidence="1 2">
    <name type="scientific">Apolygus lucorum</name>
    <name type="common">Small green plant bug</name>
    <name type="synonym">Lygocoris lucorum</name>
    <dbReference type="NCBI Taxonomy" id="248454"/>
    <lineage>
        <taxon>Eukaryota</taxon>
        <taxon>Metazoa</taxon>
        <taxon>Ecdysozoa</taxon>
        <taxon>Arthropoda</taxon>
        <taxon>Hexapoda</taxon>
        <taxon>Insecta</taxon>
        <taxon>Pterygota</taxon>
        <taxon>Neoptera</taxon>
        <taxon>Paraneoptera</taxon>
        <taxon>Hemiptera</taxon>
        <taxon>Heteroptera</taxon>
        <taxon>Panheteroptera</taxon>
        <taxon>Cimicomorpha</taxon>
        <taxon>Miridae</taxon>
        <taxon>Mirini</taxon>
        <taxon>Apolygus</taxon>
    </lineage>
</organism>
<proteinExistence type="predicted"/>
<feature type="non-terminal residue" evidence="1">
    <location>
        <position position="1"/>
    </location>
</feature>
<comment type="caution">
    <text evidence="1">The sequence shown here is derived from an EMBL/GenBank/DDBJ whole genome shotgun (WGS) entry which is preliminary data.</text>
</comment>
<sequence>TVSVFRLIASEDKMGGRAGMTHGQDMRVDIGDMIGPCGNVYGPPGPLRCVHDEVDL</sequence>
<evidence type="ECO:0000313" key="1">
    <source>
        <dbReference type="EMBL" id="KAF6200530.1"/>
    </source>
</evidence>
<dbReference type="Proteomes" id="UP000466442">
    <property type="component" value="Unassembled WGS sequence"/>
</dbReference>
<name>A0A8S9WUC5_APOLU</name>
<protein>
    <submittedName>
        <fullName evidence="1">Uncharacterized protein</fullName>
    </submittedName>
</protein>
<keyword evidence="2" id="KW-1185">Reference proteome</keyword>
<accession>A0A8S9WUC5</accession>
<gene>
    <name evidence="1" type="ORF">GE061_004973</name>
</gene>